<dbReference type="GO" id="GO:0003676">
    <property type="term" value="F:nucleic acid binding"/>
    <property type="evidence" value="ECO:0007669"/>
    <property type="project" value="InterPro"/>
</dbReference>
<accession>A0AAV3Q163</accession>
<dbReference type="InterPro" id="IPR013103">
    <property type="entry name" value="RVT_2"/>
</dbReference>
<keyword evidence="4" id="KW-0675">Receptor</keyword>
<dbReference type="AlphaFoldDB" id="A0AAV3Q163"/>
<proteinExistence type="predicted"/>
<dbReference type="PANTHER" id="PTHR42648:SF31">
    <property type="entry name" value="RNA-DIRECTED DNA POLYMERASE"/>
    <property type="match status" value="1"/>
</dbReference>
<dbReference type="EMBL" id="BAABME010019458">
    <property type="protein sequence ID" value="GAA0157245.1"/>
    <property type="molecule type" value="Genomic_DNA"/>
</dbReference>
<dbReference type="GO" id="GO:0016787">
    <property type="term" value="F:hydrolase activity"/>
    <property type="evidence" value="ECO:0007669"/>
    <property type="project" value="UniProtKB-KW"/>
</dbReference>
<gene>
    <name evidence="4" type="ORF">LIER_38423</name>
</gene>
<evidence type="ECO:0000259" key="3">
    <source>
        <dbReference type="PROSITE" id="PS50994"/>
    </source>
</evidence>
<dbReference type="InterPro" id="IPR001584">
    <property type="entry name" value="Integrase_cat-core"/>
</dbReference>
<dbReference type="InterPro" id="IPR012337">
    <property type="entry name" value="RNaseH-like_sf"/>
</dbReference>
<evidence type="ECO:0000256" key="1">
    <source>
        <dbReference type="ARBA" id="ARBA00022723"/>
    </source>
</evidence>
<evidence type="ECO:0000313" key="5">
    <source>
        <dbReference type="Proteomes" id="UP001454036"/>
    </source>
</evidence>
<dbReference type="Pfam" id="PF00665">
    <property type="entry name" value="rve"/>
    <property type="match status" value="1"/>
</dbReference>
<name>A0AAV3Q163_LITER</name>
<dbReference type="InterPro" id="IPR036397">
    <property type="entry name" value="RNaseH_sf"/>
</dbReference>
<organism evidence="4 5">
    <name type="scientific">Lithospermum erythrorhizon</name>
    <name type="common">Purple gromwell</name>
    <name type="synonym">Lithospermum officinale var. erythrorhizon</name>
    <dbReference type="NCBI Taxonomy" id="34254"/>
    <lineage>
        <taxon>Eukaryota</taxon>
        <taxon>Viridiplantae</taxon>
        <taxon>Streptophyta</taxon>
        <taxon>Embryophyta</taxon>
        <taxon>Tracheophyta</taxon>
        <taxon>Spermatophyta</taxon>
        <taxon>Magnoliopsida</taxon>
        <taxon>eudicotyledons</taxon>
        <taxon>Gunneridae</taxon>
        <taxon>Pentapetalae</taxon>
        <taxon>asterids</taxon>
        <taxon>lamiids</taxon>
        <taxon>Boraginales</taxon>
        <taxon>Boraginaceae</taxon>
        <taxon>Boraginoideae</taxon>
        <taxon>Lithospermeae</taxon>
        <taxon>Lithospermum</taxon>
    </lineage>
</organism>
<protein>
    <submittedName>
        <fullName evidence="4">Transmembrane signal receptor</fullName>
    </submittedName>
</protein>
<sequence length="693" mass="79196">MFIISIKLNSTLFNFKMLLCQMLHPKVLSLHDSLLWHTRLGYLPLESMKHIHNMPAPTLKTRIHMSNLPKAKQCRKLFTDSSTKSVAHFDLLHIDTWRPYHTPTYNGYSYFLTIVDDYSKITWTHLLATESNAFPIVKAFVTYVSTQFNTKVKVIRSDNAPEFSGKSAQAYYTSQGIAHQSSCIHTPQQNGVVKRKHKHLLETSRALLFQANLPIQFWGECLLTTTYLIKRYVCYGIRSSLGASLSTNVRVSSNHYFIVSVLHFSKPKTYKQASKDPQWVEAMNKEINALTTNSTWEFLPLPPGKRTISCKWIYKVKLKADGTIERYKARLVAKEFTQKYGIDYVANKWDPFQLDINNAFLRGDLHEKVYMQPPEGIQAPAGTDCRLRKSLYGLKQASRQWFSKLNSALICLGYQQSKNDYSLYFQYNAQGTIIVAVYVDDIVITGSNSEDITALNAHLDQQFIIKDLGKLHFFLGFEVQSIADSLFMTQIKFTHELMADSGLQFPTSNSKGYLTPLPSNSKLSHTEGPLLADVEYYRSMVGKLNFLTNTRPDLSFSVQMLRQFMQSPREPHLQALIHLLNYVSNITTRGIILKGSSKLSLEAYSDWTACPHTRRSITAETEYRAMAQTVAEVTWLVRLLADLGVTDLLPVTLHCHNNSALHIARNSVFHERTKHIDIDCQLIFPLLTRSRMC</sequence>
<keyword evidence="2" id="KW-0378">Hydrolase</keyword>
<dbReference type="InterPro" id="IPR039537">
    <property type="entry name" value="Retrotran_Ty1/copia-like"/>
</dbReference>
<dbReference type="GO" id="GO:0015074">
    <property type="term" value="P:DNA integration"/>
    <property type="evidence" value="ECO:0007669"/>
    <property type="project" value="InterPro"/>
</dbReference>
<dbReference type="PROSITE" id="PS50994">
    <property type="entry name" value="INTEGRASE"/>
    <property type="match status" value="1"/>
</dbReference>
<dbReference type="Gene3D" id="3.30.420.10">
    <property type="entry name" value="Ribonuclease H-like superfamily/Ribonuclease H"/>
    <property type="match status" value="1"/>
</dbReference>
<dbReference type="Proteomes" id="UP001454036">
    <property type="component" value="Unassembled WGS sequence"/>
</dbReference>
<comment type="caution">
    <text evidence="4">The sequence shown here is derived from an EMBL/GenBank/DDBJ whole genome shotgun (WGS) entry which is preliminary data.</text>
</comment>
<dbReference type="SUPFAM" id="SSF56672">
    <property type="entry name" value="DNA/RNA polymerases"/>
    <property type="match status" value="1"/>
</dbReference>
<evidence type="ECO:0000256" key="2">
    <source>
        <dbReference type="ARBA" id="ARBA00022801"/>
    </source>
</evidence>
<dbReference type="SUPFAM" id="SSF53098">
    <property type="entry name" value="Ribonuclease H-like"/>
    <property type="match status" value="1"/>
</dbReference>
<dbReference type="InterPro" id="IPR043502">
    <property type="entry name" value="DNA/RNA_pol_sf"/>
</dbReference>
<keyword evidence="5" id="KW-1185">Reference proteome</keyword>
<evidence type="ECO:0000313" key="4">
    <source>
        <dbReference type="EMBL" id="GAA0157245.1"/>
    </source>
</evidence>
<dbReference type="GO" id="GO:0046872">
    <property type="term" value="F:metal ion binding"/>
    <property type="evidence" value="ECO:0007669"/>
    <property type="project" value="UniProtKB-KW"/>
</dbReference>
<keyword evidence="4" id="KW-0472">Membrane</keyword>
<keyword evidence="4" id="KW-0812">Transmembrane</keyword>
<dbReference type="Pfam" id="PF07727">
    <property type="entry name" value="RVT_2"/>
    <property type="match status" value="2"/>
</dbReference>
<feature type="domain" description="Integrase catalytic" evidence="3">
    <location>
        <begin position="65"/>
        <end position="202"/>
    </location>
</feature>
<dbReference type="PANTHER" id="PTHR42648">
    <property type="entry name" value="TRANSPOSASE, PUTATIVE-RELATED"/>
    <property type="match status" value="1"/>
</dbReference>
<dbReference type="CDD" id="cd09272">
    <property type="entry name" value="RNase_HI_RT_Ty1"/>
    <property type="match status" value="1"/>
</dbReference>
<reference evidence="4 5" key="1">
    <citation type="submission" date="2024-01" db="EMBL/GenBank/DDBJ databases">
        <title>The complete chloroplast genome sequence of Lithospermum erythrorhizon: insights into the phylogenetic relationship among Boraginaceae species and the maternal lineages of purple gromwells.</title>
        <authorList>
            <person name="Okada T."/>
            <person name="Watanabe K."/>
        </authorList>
    </citation>
    <scope>NUCLEOTIDE SEQUENCE [LARGE SCALE GENOMIC DNA]</scope>
</reference>
<keyword evidence="1" id="KW-0479">Metal-binding</keyword>